<feature type="non-terminal residue" evidence="3">
    <location>
        <position position="155"/>
    </location>
</feature>
<dbReference type="AlphaFoldDB" id="A0A060BWU0"/>
<dbReference type="InterPro" id="IPR017853">
    <property type="entry name" value="GH"/>
</dbReference>
<organism evidence="3">
    <name type="scientific">uncultured Eggerthella sp</name>
    <dbReference type="NCBI Taxonomy" id="293422"/>
    <lineage>
        <taxon>Bacteria</taxon>
        <taxon>Bacillati</taxon>
        <taxon>Actinomycetota</taxon>
        <taxon>Coriobacteriia</taxon>
        <taxon>Eggerthellales</taxon>
        <taxon>Eggerthellaceae</taxon>
        <taxon>Eggerthella</taxon>
        <taxon>environmental samples</taxon>
    </lineage>
</organism>
<reference evidence="3" key="1">
    <citation type="journal article" date="2013" name="Environ. Microbiol.">
        <title>Seasonally variable intestinal metagenomes of the red palm weevil (Rhynchophorus ferrugineus).</title>
        <authorList>
            <person name="Jia S."/>
            <person name="Zhang X."/>
            <person name="Zhang G."/>
            <person name="Yin A."/>
            <person name="Zhang S."/>
            <person name="Li F."/>
            <person name="Wang L."/>
            <person name="Zhao D."/>
            <person name="Yun Q."/>
            <person name="Tala"/>
            <person name="Wang J."/>
            <person name="Sun G."/>
            <person name="Baabdullah M."/>
            <person name="Yu X."/>
            <person name="Hu S."/>
            <person name="Al-Mssallem I.S."/>
            <person name="Yu J."/>
        </authorList>
    </citation>
    <scope>NUCLEOTIDE SEQUENCE</scope>
</reference>
<dbReference type="GO" id="GO:0016998">
    <property type="term" value="P:cell wall macromolecule catabolic process"/>
    <property type="evidence" value="ECO:0007669"/>
    <property type="project" value="InterPro"/>
</dbReference>
<accession>A0A060BWU0</accession>
<dbReference type="SUPFAM" id="SSF51445">
    <property type="entry name" value="(Trans)glycosidases"/>
    <property type="match status" value="1"/>
</dbReference>
<feature type="transmembrane region" description="Helical" evidence="2">
    <location>
        <begin position="51"/>
        <end position="71"/>
    </location>
</feature>
<dbReference type="GO" id="GO:0003796">
    <property type="term" value="F:lysozyme activity"/>
    <property type="evidence" value="ECO:0007669"/>
    <property type="project" value="InterPro"/>
</dbReference>
<evidence type="ECO:0000313" key="3">
    <source>
        <dbReference type="EMBL" id="AIA85290.1"/>
    </source>
</evidence>
<proteinExistence type="inferred from homology"/>
<dbReference type="EMBL" id="KF118031">
    <property type="protein sequence ID" value="AIA85290.1"/>
    <property type="molecule type" value="Genomic_DNA"/>
</dbReference>
<dbReference type="InterPro" id="IPR002053">
    <property type="entry name" value="Glyco_hydro_25"/>
</dbReference>
<dbReference type="PROSITE" id="PS51904">
    <property type="entry name" value="GLYCOSYL_HYDROL_F25_2"/>
    <property type="match status" value="1"/>
</dbReference>
<dbReference type="Gene3D" id="3.20.20.80">
    <property type="entry name" value="Glycosidases"/>
    <property type="match status" value="1"/>
</dbReference>
<keyword evidence="2" id="KW-0812">Transmembrane</keyword>
<keyword evidence="2" id="KW-0472">Membrane</keyword>
<evidence type="ECO:0000256" key="1">
    <source>
        <dbReference type="ARBA" id="ARBA00010646"/>
    </source>
</evidence>
<name>A0A060BWU0_9ACTN</name>
<protein>
    <submittedName>
        <fullName evidence="3">CAZy families GH25 protein</fullName>
    </submittedName>
</protein>
<comment type="similarity">
    <text evidence="1">Belongs to the glycosyl hydrolase 25 family.</text>
</comment>
<sequence>PQDHSISSVFYDYPLPPNVDVKPFDSMAAMSSLRQNTWTTTPPSATRRVRYAALAALAVLAIMATGLFLVLPACSETDNVSKAYVSPYDWAGLERTGDRLAYYEDGNLRSQIGVDVSSHQGSIDWQAVADDGIEFAIIRVGNRGYTEGALPSMSA</sequence>
<feature type="non-terminal residue" evidence="3">
    <location>
        <position position="1"/>
    </location>
</feature>
<keyword evidence="2" id="KW-1133">Transmembrane helix</keyword>
<evidence type="ECO:0000256" key="2">
    <source>
        <dbReference type="SAM" id="Phobius"/>
    </source>
</evidence>
<dbReference type="GO" id="GO:0009253">
    <property type="term" value="P:peptidoglycan catabolic process"/>
    <property type="evidence" value="ECO:0007669"/>
    <property type="project" value="InterPro"/>
</dbReference>